<keyword evidence="3" id="KW-1185">Reference proteome</keyword>
<dbReference type="EMBL" id="HG992341">
    <property type="protein sequence ID" value="CAE6698008.1"/>
    <property type="molecule type" value="Genomic_DNA"/>
</dbReference>
<evidence type="ECO:0000313" key="1">
    <source>
        <dbReference type="EMBL" id="CAE6697994.1"/>
    </source>
</evidence>
<dbReference type="EMBL" id="HG992338">
    <property type="protein sequence ID" value="CAE6710661.1"/>
    <property type="molecule type" value="Genomic_DNA"/>
</dbReference>
<reference evidence="1 3" key="1">
    <citation type="submission" date="2021-02" db="EMBL/GenBank/DDBJ databases">
        <authorList>
            <person name="Pothier F. J."/>
        </authorList>
    </citation>
    <scope>NUCLEOTIDE SEQUENCE</scope>
    <source>
        <strain evidence="2 3">301</strain>
        <strain evidence="1">CFBP 1159</strain>
    </source>
</reference>
<evidence type="ECO:0000313" key="3">
    <source>
        <dbReference type="Proteomes" id="UP000835287"/>
    </source>
</evidence>
<dbReference type="Proteomes" id="UP000835243">
    <property type="component" value="Chromosome"/>
</dbReference>
<dbReference type="Proteomes" id="UP000835287">
    <property type="component" value="Chromosome"/>
</dbReference>
<name>A0A8D6UHS9_9XANT</name>
<dbReference type="EMBL" id="HG992338">
    <property type="protein sequence ID" value="CAE6710675.1"/>
    <property type="molecule type" value="Genomic_DNA"/>
</dbReference>
<sequence length="72" mass="7631">MHMQARRAVSGSGVGFDHARSRLAVAVVSLLSLHNLTAQERTAAQRVQTPAVEADAQRGDAPVHVATAGMLW</sequence>
<accession>A0A8D6UHS9</accession>
<gene>
    <name evidence="1" type="ORF">CFBP1159_03490</name>
    <name evidence="2" type="ORF">XAC301_06720</name>
</gene>
<dbReference type="EMBL" id="HG992341">
    <property type="protein sequence ID" value="CAE6697994.1"/>
    <property type="molecule type" value="Genomic_DNA"/>
</dbReference>
<dbReference type="AlphaFoldDB" id="A0A8D6UHS9"/>
<organism evidence="1">
    <name type="scientific">Xanthomonas arboricola pv. corylina</name>
    <dbReference type="NCBI Taxonomy" id="487821"/>
    <lineage>
        <taxon>Bacteria</taxon>
        <taxon>Pseudomonadati</taxon>
        <taxon>Pseudomonadota</taxon>
        <taxon>Gammaproteobacteria</taxon>
        <taxon>Lysobacterales</taxon>
        <taxon>Lysobacteraceae</taxon>
        <taxon>Xanthomonas</taxon>
    </lineage>
</organism>
<protein>
    <submittedName>
        <fullName evidence="1">Uncharacterized protein</fullName>
    </submittedName>
</protein>
<evidence type="ECO:0000313" key="2">
    <source>
        <dbReference type="EMBL" id="CAE6710661.1"/>
    </source>
</evidence>
<proteinExistence type="predicted"/>